<evidence type="ECO:0000313" key="3">
    <source>
        <dbReference type="Proteomes" id="UP001174936"/>
    </source>
</evidence>
<accession>A0AA40D0Z8</accession>
<gene>
    <name evidence="2" type="ORF">B0T16DRAFT_314919</name>
</gene>
<evidence type="ECO:0000313" key="2">
    <source>
        <dbReference type="EMBL" id="KAK0657772.1"/>
    </source>
</evidence>
<name>A0AA40D0Z8_9PEZI</name>
<proteinExistence type="predicted"/>
<feature type="compositionally biased region" description="Basic and acidic residues" evidence="1">
    <location>
        <begin position="442"/>
        <end position="452"/>
    </location>
</feature>
<protein>
    <submittedName>
        <fullName evidence="2">Uncharacterized protein</fullName>
    </submittedName>
</protein>
<dbReference type="EMBL" id="JAULSV010000001">
    <property type="protein sequence ID" value="KAK0657772.1"/>
    <property type="molecule type" value="Genomic_DNA"/>
</dbReference>
<keyword evidence="3" id="KW-1185">Reference proteome</keyword>
<dbReference type="AlphaFoldDB" id="A0AA40D0Z8"/>
<reference evidence="2" key="1">
    <citation type="submission" date="2023-06" db="EMBL/GenBank/DDBJ databases">
        <title>Genome-scale phylogeny and comparative genomics of the fungal order Sordariales.</title>
        <authorList>
            <consortium name="Lawrence Berkeley National Laboratory"/>
            <person name="Hensen N."/>
            <person name="Bonometti L."/>
            <person name="Westerberg I."/>
            <person name="Brannstrom I.O."/>
            <person name="Guillou S."/>
            <person name="Cros-Aarteil S."/>
            <person name="Calhoun S."/>
            <person name="Haridas S."/>
            <person name="Kuo A."/>
            <person name="Mondo S."/>
            <person name="Pangilinan J."/>
            <person name="Riley R."/>
            <person name="Labutti K."/>
            <person name="Andreopoulos B."/>
            <person name="Lipzen A."/>
            <person name="Chen C."/>
            <person name="Yanf M."/>
            <person name="Daum C."/>
            <person name="Ng V."/>
            <person name="Clum A."/>
            <person name="Steindorff A."/>
            <person name="Ohm R."/>
            <person name="Martin F."/>
            <person name="Silar P."/>
            <person name="Natvig D."/>
            <person name="Lalanne C."/>
            <person name="Gautier V."/>
            <person name="Ament-Velasquez S.L."/>
            <person name="Kruys A."/>
            <person name="Hutchinson M.I."/>
            <person name="Powell A.J."/>
            <person name="Barry K."/>
            <person name="Miller A.N."/>
            <person name="Grigoriev I.V."/>
            <person name="Debuchy R."/>
            <person name="Gladieux P."/>
            <person name="Thoren M.H."/>
            <person name="Johannesson H."/>
        </authorList>
    </citation>
    <scope>NUCLEOTIDE SEQUENCE</scope>
    <source>
        <strain evidence="2">SMH2532-1</strain>
    </source>
</reference>
<sequence>MDHCPSATSIVLDNAILTGVTIQPASSPSSCYSLPIPTSSLQVIALASNQVPGSTSDNPVFFYLSENATIPEYIATFIDGERCVLDVSSNASAAGRVALALAGESLIFDETGLHHFDADCTSASSIEINKFLDQITSIAETPTSPNNTTGSPILSMRKRDTEGDKFTVTLQVEKEIDGMLKEPQLSFGPSPCPLISRETNKEWGNFTFACQYPGANSSQQACEDSLRAWLQPSSPASSSSGNLELVPDNKKLVASLPQFLDHAGSSLAKLIPNITNSLEQGMSWIKTAKSAAIDVAQLGGSTMCKILHVGVLYEIVFTDPALPAPHTVGVYHSPPVDTLVGTLATHTTQATKEPPRQVVPGVDLTTVTATTFSLPLIGALTGLFGGLGGGAESFNQVATDGETDTMADDKGRTDGDAMGSLTPFATIFVPVDATGSPGQDRLVSEEGDRPSDKTTSMAAPPLTTAVSVVIKVSAFQRP</sequence>
<evidence type="ECO:0000256" key="1">
    <source>
        <dbReference type="SAM" id="MobiDB-lite"/>
    </source>
</evidence>
<feature type="region of interest" description="Disordered" evidence="1">
    <location>
        <begin position="432"/>
        <end position="460"/>
    </location>
</feature>
<comment type="caution">
    <text evidence="2">The sequence shown here is derived from an EMBL/GenBank/DDBJ whole genome shotgun (WGS) entry which is preliminary data.</text>
</comment>
<dbReference type="Proteomes" id="UP001174936">
    <property type="component" value="Unassembled WGS sequence"/>
</dbReference>
<organism evidence="2 3">
    <name type="scientific">Cercophora newfieldiana</name>
    <dbReference type="NCBI Taxonomy" id="92897"/>
    <lineage>
        <taxon>Eukaryota</taxon>
        <taxon>Fungi</taxon>
        <taxon>Dikarya</taxon>
        <taxon>Ascomycota</taxon>
        <taxon>Pezizomycotina</taxon>
        <taxon>Sordariomycetes</taxon>
        <taxon>Sordariomycetidae</taxon>
        <taxon>Sordariales</taxon>
        <taxon>Lasiosphaeriaceae</taxon>
        <taxon>Cercophora</taxon>
    </lineage>
</organism>